<proteinExistence type="predicted"/>
<organism evidence="2 3">
    <name type="scientific">Coniophora puteana (strain RWD-64-598)</name>
    <name type="common">Brown rot fungus</name>
    <dbReference type="NCBI Taxonomy" id="741705"/>
    <lineage>
        <taxon>Eukaryota</taxon>
        <taxon>Fungi</taxon>
        <taxon>Dikarya</taxon>
        <taxon>Basidiomycota</taxon>
        <taxon>Agaricomycotina</taxon>
        <taxon>Agaricomycetes</taxon>
        <taxon>Agaricomycetidae</taxon>
        <taxon>Boletales</taxon>
        <taxon>Coniophorineae</taxon>
        <taxon>Coniophoraceae</taxon>
        <taxon>Coniophora</taxon>
    </lineage>
</organism>
<reference evidence="3" key="1">
    <citation type="journal article" date="2012" name="Science">
        <title>The Paleozoic origin of enzymatic lignin decomposition reconstructed from 31 fungal genomes.</title>
        <authorList>
            <person name="Floudas D."/>
            <person name="Binder M."/>
            <person name="Riley R."/>
            <person name="Barry K."/>
            <person name="Blanchette R.A."/>
            <person name="Henrissat B."/>
            <person name="Martinez A.T."/>
            <person name="Otillar R."/>
            <person name="Spatafora J.W."/>
            <person name="Yadav J.S."/>
            <person name="Aerts A."/>
            <person name="Benoit I."/>
            <person name="Boyd A."/>
            <person name="Carlson A."/>
            <person name="Copeland A."/>
            <person name="Coutinho P.M."/>
            <person name="de Vries R.P."/>
            <person name="Ferreira P."/>
            <person name="Findley K."/>
            <person name="Foster B."/>
            <person name="Gaskell J."/>
            <person name="Glotzer D."/>
            <person name="Gorecki P."/>
            <person name="Heitman J."/>
            <person name="Hesse C."/>
            <person name="Hori C."/>
            <person name="Igarashi K."/>
            <person name="Jurgens J.A."/>
            <person name="Kallen N."/>
            <person name="Kersten P."/>
            <person name="Kohler A."/>
            <person name="Kuees U."/>
            <person name="Kumar T.K.A."/>
            <person name="Kuo A."/>
            <person name="LaButti K."/>
            <person name="Larrondo L.F."/>
            <person name="Lindquist E."/>
            <person name="Ling A."/>
            <person name="Lombard V."/>
            <person name="Lucas S."/>
            <person name="Lundell T."/>
            <person name="Martin R."/>
            <person name="McLaughlin D.J."/>
            <person name="Morgenstern I."/>
            <person name="Morin E."/>
            <person name="Murat C."/>
            <person name="Nagy L.G."/>
            <person name="Nolan M."/>
            <person name="Ohm R.A."/>
            <person name="Patyshakuliyeva A."/>
            <person name="Rokas A."/>
            <person name="Ruiz-Duenas F.J."/>
            <person name="Sabat G."/>
            <person name="Salamov A."/>
            <person name="Samejima M."/>
            <person name="Schmutz J."/>
            <person name="Slot J.C."/>
            <person name="St John F."/>
            <person name="Stenlid J."/>
            <person name="Sun H."/>
            <person name="Sun S."/>
            <person name="Syed K."/>
            <person name="Tsang A."/>
            <person name="Wiebenga A."/>
            <person name="Young D."/>
            <person name="Pisabarro A."/>
            <person name="Eastwood D.C."/>
            <person name="Martin F."/>
            <person name="Cullen D."/>
            <person name="Grigoriev I.V."/>
            <person name="Hibbett D.S."/>
        </authorList>
    </citation>
    <scope>NUCLEOTIDE SEQUENCE [LARGE SCALE GENOMIC DNA]</scope>
    <source>
        <strain evidence="3">RWD-64-598 SS2</strain>
    </source>
</reference>
<evidence type="ECO:0000313" key="2">
    <source>
        <dbReference type="EMBL" id="EIW82013.1"/>
    </source>
</evidence>
<comment type="caution">
    <text evidence="2">The sequence shown here is derived from an EMBL/GenBank/DDBJ whole genome shotgun (WGS) entry which is preliminary data.</text>
</comment>
<feature type="region of interest" description="Disordered" evidence="1">
    <location>
        <begin position="211"/>
        <end position="232"/>
    </location>
</feature>
<dbReference type="OrthoDB" id="2631297at2759"/>
<gene>
    <name evidence="2" type="ORF">CONPUDRAFT_72350</name>
</gene>
<dbReference type="Proteomes" id="UP000053558">
    <property type="component" value="Unassembled WGS sequence"/>
</dbReference>
<dbReference type="GeneID" id="19209032"/>
<protein>
    <submittedName>
        <fullName evidence="2">Uncharacterized protein</fullName>
    </submittedName>
</protein>
<dbReference type="RefSeq" id="XP_007767495.1">
    <property type="nucleotide sequence ID" value="XM_007769305.1"/>
</dbReference>
<keyword evidence="3" id="KW-1185">Reference proteome</keyword>
<dbReference type="KEGG" id="cput:CONPUDRAFT_72350"/>
<accession>A0A5M3MS85</accession>
<dbReference type="AlphaFoldDB" id="A0A5M3MS85"/>
<name>A0A5M3MS85_CONPW</name>
<feature type="compositionally biased region" description="Basic and acidic residues" evidence="1">
    <location>
        <begin position="216"/>
        <end position="232"/>
    </location>
</feature>
<dbReference type="EMBL" id="JH711577">
    <property type="protein sequence ID" value="EIW82013.1"/>
    <property type="molecule type" value="Genomic_DNA"/>
</dbReference>
<evidence type="ECO:0000313" key="3">
    <source>
        <dbReference type="Proteomes" id="UP000053558"/>
    </source>
</evidence>
<feature type="region of interest" description="Disordered" evidence="1">
    <location>
        <begin position="97"/>
        <end position="140"/>
    </location>
</feature>
<sequence>MALHSQPLHSQPHQSLYPHRPLVGLHAHSHGPSLQHGHGGYAYTTGISHHSLSTVTPYHSARCASVDHMDRYGSRALRDCERDAGYEYSQARAALHLSSHQPTSFERGSGYTPGPSQHPPNHLFDDTPDPSQLPPALQPRLDHTHGYFGYPGAGEDPAPSEINDLCSRLVALSNMVKEQAKELVSAKETCQLMDQVITWLEEQQATINAQAVARQSKSETKKGKGNNTHKDAKREVHKSFAILCGLKKSLSRDGRSDELHEKKQRKHGKAELSDDNFKATVIHAVTSGYFISSTAEGSDHALGRTIRARRRGQCQTVAHARRLGTKKVEHLFPNAITVVNTDFCTEQETCDEGIMTEDLKWRRDESKIGLKARMGIVLEWRSIELVAFLQWLSVIAYKESSEEPARKRAQLDETDAKKTLDALVSMLMWCGSHLIKRKPTLPFELMVDPRWTEINGPIKMLQGNNWLRTFCSILEPGALTELDEQHLAELERWKEDMYATREVQTQLQDTQLEGEIITGFRGLASVRNDNGSDIPLKA</sequence>
<evidence type="ECO:0000256" key="1">
    <source>
        <dbReference type="SAM" id="MobiDB-lite"/>
    </source>
</evidence>